<gene>
    <name evidence="2" type="ORF">URODEC1_LOCUS29588</name>
</gene>
<sequence>MISSGSNQISLAGREQRATRMAKRRAVESGGGCVVKRHHRRNLYLLLDDWPSGYSIRKVDLPSDDFAPDDPYGVPGEEDEGDIVCNGDHRLPPAIFRVEAQRGLPTYFAAAFDSKILAMHPISPATALPSVLEHHFPIFDVRTRSCHFGPRMETTGPDPIYIPDGRRLFALAAGTFDWLDPPPPPLDTPACGKKAREWDWLEIADPPFKRKHVTSYAVHPDGQTIFVSTKNGASAATFAFETGEHGGIWNRHGKWALPFDGRAHYDAELDAWVGLSGDPDSIGYLCSCDTVPAIPDSGVGSQCPARKLSKEKLFSDDPTETHVGATLVYMGGRSEFCLVQCVSIEEDYTDVKCCCGLEDEYDSADERNCCHLEEEDYFDDDLLLVDCGGSTDERKVCNCDLKDGFAARKDECIEDEQDVTSRSRRYLFRVTIFHLKYDKNGDLTTGSRNRIQYYRVPAGSTVDLLSNPVAFWM</sequence>
<reference evidence="3" key="1">
    <citation type="submission" date="2024-06" db="EMBL/GenBank/DDBJ databases">
        <authorList>
            <person name="Ryan C."/>
        </authorList>
    </citation>
    <scope>NUCLEOTIDE SEQUENCE [LARGE SCALE GENOMIC DNA]</scope>
</reference>
<protein>
    <submittedName>
        <fullName evidence="2">Uncharacterized protein</fullName>
    </submittedName>
</protein>
<proteinExistence type="predicted"/>
<feature type="compositionally biased region" description="Polar residues" evidence="1">
    <location>
        <begin position="1"/>
        <end position="10"/>
    </location>
</feature>
<dbReference type="Pfam" id="PF07893">
    <property type="entry name" value="DUF1668"/>
    <property type="match status" value="1"/>
</dbReference>
<evidence type="ECO:0000313" key="3">
    <source>
        <dbReference type="Proteomes" id="UP001497457"/>
    </source>
</evidence>
<dbReference type="Proteomes" id="UP001497457">
    <property type="component" value="Chromosome 15b"/>
</dbReference>
<evidence type="ECO:0000256" key="1">
    <source>
        <dbReference type="SAM" id="MobiDB-lite"/>
    </source>
</evidence>
<name>A0ABC8Y3X5_9POAL</name>
<reference evidence="2 3" key="2">
    <citation type="submission" date="2024-10" db="EMBL/GenBank/DDBJ databases">
        <authorList>
            <person name="Ryan C."/>
        </authorList>
    </citation>
    <scope>NUCLEOTIDE SEQUENCE [LARGE SCALE GENOMIC DNA]</scope>
</reference>
<feature type="region of interest" description="Disordered" evidence="1">
    <location>
        <begin position="1"/>
        <end position="20"/>
    </location>
</feature>
<dbReference type="InterPro" id="IPR012871">
    <property type="entry name" value="DUF1668_ORYSA"/>
</dbReference>
<keyword evidence="3" id="KW-1185">Reference proteome</keyword>
<dbReference type="EMBL" id="OZ075125">
    <property type="protein sequence ID" value="CAL4935913.1"/>
    <property type="molecule type" value="Genomic_DNA"/>
</dbReference>
<dbReference type="AlphaFoldDB" id="A0ABC8Y3X5"/>
<dbReference type="PANTHER" id="PTHR33085:SF62">
    <property type="entry name" value="OS03G0632600 PROTEIN"/>
    <property type="match status" value="1"/>
</dbReference>
<evidence type="ECO:0000313" key="2">
    <source>
        <dbReference type="EMBL" id="CAL4935913.1"/>
    </source>
</evidence>
<accession>A0ABC8Y3X5</accession>
<organism evidence="2 3">
    <name type="scientific">Urochloa decumbens</name>
    <dbReference type="NCBI Taxonomy" id="240449"/>
    <lineage>
        <taxon>Eukaryota</taxon>
        <taxon>Viridiplantae</taxon>
        <taxon>Streptophyta</taxon>
        <taxon>Embryophyta</taxon>
        <taxon>Tracheophyta</taxon>
        <taxon>Spermatophyta</taxon>
        <taxon>Magnoliopsida</taxon>
        <taxon>Liliopsida</taxon>
        <taxon>Poales</taxon>
        <taxon>Poaceae</taxon>
        <taxon>PACMAD clade</taxon>
        <taxon>Panicoideae</taxon>
        <taxon>Panicodae</taxon>
        <taxon>Paniceae</taxon>
        <taxon>Melinidinae</taxon>
        <taxon>Urochloa</taxon>
    </lineage>
</organism>
<dbReference type="PANTHER" id="PTHR33085">
    <property type="entry name" value="OS12G0113100 PROTEIN-RELATED"/>
    <property type="match status" value="1"/>
</dbReference>